<dbReference type="AlphaFoldDB" id="A0A9Q1QDM7"/>
<name>A0A9Q1QDM7_9CARY</name>
<evidence type="ECO:0000313" key="2">
    <source>
        <dbReference type="Proteomes" id="UP001153076"/>
    </source>
</evidence>
<protein>
    <submittedName>
        <fullName evidence="1">Uncharacterized protein</fullName>
    </submittedName>
</protein>
<proteinExistence type="predicted"/>
<reference evidence="1" key="1">
    <citation type="submission" date="2022-04" db="EMBL/GenBank/DDBJ databases">
        <title>Carnegiea gigantea Genome sequencing and assembly v2.</title>
        <authorList>
            <person name="Copetti D."/>
            <person name="Sanderson M.J."/>
            <person name="Burquez A."/>
            <person name="Wojciechowski M.F."/>
        </authorList>
    </citation>
    <scope>NUCLEOTIDE SEQUENCE</scope>
    <source>
        <strain evidence="1">SGP5-SGP5p</strain>
        <tissue evidence="1">Aerial part</tissue>
    </source>
</reference>
<dbReference type="Proteomes" id="UP001153076">
    <property type="component" value="Unassembled WGS sequence"/>
</dbReference>
<organism evidence="1 2">
    <name type="scientific">Carnegiea gigantea</name>
    <dbReference type="NCBI Taxonomy" id="171969"/>
    <lineage>
        <taxon>Eukaryota</taxon>
        <taxon>Viridiplantae</taxon>
        <taxon>Streptophyta</taxon>
        <taxon>Embryophyta</taxon>
        <taxon>Tracheophyta</taxon>
        <taxon>Spermatophyta</taxon>
        <taxon>Magnoliopsida</taxon>
        <taxon>eudicotyledons</taxon>
        <taxon>Gunneridae</taxon>
        <taxon>Pentapetalae</taxon>
        <taxon>Caryophyllales</taxon>
        <taxon>Cactineae</taxon>
        <taxon>Cactaceae</taxon>
        <taxon>Cactoideae</taxon>
        <taxon>Echinocereeae</taxon>
        <taxon>Carnegiea</taxon>
    </lineage>
</organism>
<sequence length="193" mass="21824">MSKVEYAKFINHTKLRSEAHALEAYPKYLVQAKIKVVVEKFEQHSIANPTVTPNLHKTNTPVPSLADGWLIVTPKKRIRTNITPKASKTKHASATPSPNPIFIIPPLSNLNERGDDMDDVFLDLDQIEHTTMSTESSKKRKLDAPLPHFPLVQNNILGPRYWIYLIIAMTLRMAELFSYVPPSGKELKETQAT</sequence>
<keyword evidence="2" id="KW-1185">Reference proteome</keyword>
<comment type="caution">
    <text evidence="1">The sequence shown here is derived from an EMBL/GenBank/DDBJ whole genome shotgun (WGS) entry which is preliminary data.</text>
</comment>
<accession>A0A9Q1QDM7</accession>
<evidence type="ECO:0000313" key="1">
    <source>
        <dbReference type="EMBL" id="KAJ8438312.1"/>
    </source>
</evidence>
<gene>
    <name evidence="1" type="ORF">Cgig2_018792</name>
</gene>
<dbReference type="EMBL" id="JAKOGI010000259">
    <property type="protein sequence ID" value="KAJ8438312.1"/>
    <property type="molecule type" value="Genomic_DNA"/>
</dbReference>